<keyword evidence="3" id="KW-1185">Reference proteome</keyword>
<dbReference type="Proteomes" id="UP000257109">
    <property type="component" value="Unassembled WGS sequence"/>
</dbReference>
<dbReference type="AlphaFoldDB" id="A0A371GHI9"/>
<gene>
    <name evidence="2" type="ORF">CR513_28152</name>
</gene>
<organism evidence="2 3">
    <name type="scientific">Mucuna pruriens</name>
    <name type="common">Velvet bean</name>
    <name type="synonym">Dolichos pruriens</name>
    <dbReference type="NCBI Taxonomy" id="157652"/>
    <lineage>
        <taxon>Eukaryota</taxon>
        <taxon>Viridiplantae</taxon>
        <taxon>Streptophyta</taxon>
        <taxon>Embryophyta</taxon>
        <taxon>Tracheophyta</taxon>
        <taxon>Spermatophyta</taxon>
        <taxon>Magnoliopsida</taxon>
        <taxon>eudicotyledons</taxon>
        <taxon>Gunneridae</taxon>
        <taxon>Pentapetalae</taxon>
        <taxon>rosids</taxon>
        <taxon>fabids</taxon>
        <taxon>Fabales</taxon>
        <taxon>Fabaceae</taxon>
        <taxon>Papilionoideae</taxon>
        <taxon>50 kb inversion clade</taxon>
        <taxon>NPAAA clade</taxon>
        <taxon>indigoferoid/millettioid clade</taxon>
        <taxon>Phaseoleae</taxon>
        <taxon>Mucuna</taxon>
    </lineage>
</organism>
<proteinExistence type="predicted"/>
<feature type="non-terminal residue" evidence="2">
    <location>
        <position position="101"/>
    </location>
</feature>
<dbReference type="OrthoDB" id="1305902at2759"/>
<comment type="caution">
    <text evidence="2">The sequence shown here is derived from an EMBL/GenBank/DDBJ whole genome shotgun (WGS) entry which is preliminary data.</text>
</comment>
<evidence type="ECO:0000256" key="1">
    <source>
        <dbReference type="SAM" id="MobiDB-lite"/>
    </source>
</evidence>
<evidence type="ECO:0000313" key="3">
    <source>
        <dbReference type="Proteomes" id="UP000257109"/>
    </source>
</evidence>
<reference evidence="2" key="1">
    <citation type="submission" date="2018-05" db="EMBL/GenBank/DDBJ databases">
        <title>Draft genome of Mucuna pruriens seed.</title>
        <authorList>
            <person name="Nnadi N.E."/>
            <person name="Vos R."/>
            <person name="Hasami M.H."/>
            <person name="Devisetty U.K."/>
            <person name="Aguiy J.C."/>
        </authorList>
    </citation>
    <scope>NUCLEOTIDE SEQUENCE [LARGE SCALE GENOMIC DNA]</scope>
    <source>
        <strain evidence="2">JCA_2017</strain>
    </source>
</reference>
<sequence length="101" mass="11122">MVNEVGMINNSRLENQLTELTSLVKELVIGQHQPIAVVKACGICTSVEHPIDMCSILQEIEPDHPESVGSIGECRLALGKDWSDMDSTKPYLTRSRLSAKD</sequence>
<evidence type="ECO:0000313" key="2">
    <source>
        <dbReference type="EMBL" id="RDX90027.1"/>
    </source>
</evidence>
<name>A0A371GHI9_MUCPR</name>
<protein>
    <submittedName>
        <fullName evidence="2">Uncharacterized protein</fullName>
    </submittedName>
</protein>
<dbReference type="EMBL" id="QJKJ01005512">
    <property type="protein sequence ID" value="RDX90027.1"/>
    <property type="molecule type" value="Genomic_DNA"/>
</dbReference>
<feature type="region of interest" description="Disordered" evidence="1">
    <location>
        <begin position="82"/>
        <end position="101"/>
    </location>
</feature>
<feature type="non-terminal residue" evidence="2">
    <location>
        <position position="1"/>
    </location>
</feature>
<accession>A0A371GHI9</accession>